<keyword evidence="6 8" id="KW-0456">Lyase</keyword>
<dbReference type="PANTHER" id="PTHR13794:SF58">
    <property type="entry name" value="MITOCHONDRIAL ENOLASE SUPERFAMILY MEMBER 1"/>
    <property type="match status" value="1"/>
</dbReference>
<dbReference type="SFLD" id="SFLDS00001">
    <property type="entry name" value="Enolase"/>
    <property type="match status" value="1"/>
</dbReference>
<dbReference type="InterPro" id="IPR034610">
    <property type="entry name" value="L-fuconate_dehydratase"/>
</dbReference>
<feature type="domain" description="Mandelate racemase/muconate lactonizing enzyme C-terminal" evidence="7">
    <location>
        <begin position="201"/>
        <end position="297"/>
    </location>
</feature>
<dbReference type="RefSeq" id="WP_145247809.1">
    <property type="nucleotide sequence ID" value="NZ_CP036278.1"/>
</dbReference>
<evidence type="ECO:0000256" key="4">
    <source>
        <dbReference type="ARBA" id="ARBA00022723"/>
    </source>
</evidence>
<dbReference type="InterPro" id="IPR013341">
    <property type="entry name" value="Mandelate_racemase_N_dom"/>
</dbReference>
<dbReference type="InterPro" id="IPR046945">
    <property type="entry name" value="RHMD-like"/>
</dbReference>
<dbReference type="GO" id="GO:0009063">
    <property type="term" value="P:amino acid catabolic process"/>
    <property type="evidence" value="ECO:0007669"/>
    <property type="project" value="InterPro"/>
</dbReference>
<comment type="catalytic activity">
    <reaction evidence="1">
        <text>L-fuconate = 2-dehydro-3-deoxy-L-fuconate + H2O</text>
        <dbReference type="Rhea" id="RHEA:22772"/>
        <dbReference type="ChEBI" id="CHEBI:15377"/>
        <dbReference type="ChEBI" id="CHEBI:21291"/>
        <dbReference type="ChEBI" id="CHEBI:37448"/>
        <dbReference type="EC" id="4.2.1.68"/>
    </reaction>
</comment>
<sequence length="438" mass="48719">MDPTLTITDCKVVDLRFPTSEEAHGSDAMHSDPDYSAAYVVLTTNQSDLTGFGLTFTLGRGTDLCVGAIEQLAEKIVGKQLSTLVESFSETVHQLANDSQLRWLGPEKGVVHLATAALLNAVWDLWARAEGKPLWKLVCDLTPEELLRCINFSYLSNALTKEQALEILQANEATKAVREAELLETGFPAYTTSAGWLGYSDDLIRRLCREALADGWEHFKLKVGANLEDDRRRAAIIREVIGPDRKLMVDANQRWEVAEAIEWVKSLAEFNLWWVEEPTSPDDAVGHAEIARAIAPIGVATGEQCQNRVMFKQLLQLNAISFCQIDSCRIGSVNEILGVLLMAKRFGVPVCPHAGGVGLCEYVNHLVMIDYIAVGASLENRVAEFVDHLHEHFVYPVEVKRGHYMPPQAPGYSAEIHTASLDDYRYPDGVEWQKRLSK</sequence>
<dbReference type="CDD" id="cd03324">
    <property type="entry name" value="rTSbeta_L-fuconate_dehydratase"/>
    <property type="match status" value="1"/>
</dbReference>
<dbReference type="GO" id="GO:0050023">
    <property type="term" value="F:L-fuconate dehydratase activity"/>
    <property type="evidence" value="ECO:0007669"/>
    <property type="project" value="UniProtKB-EC"/>
</dbReference>
<dbReference type="InterPro" id="IPR013342">
    <property type="entry name" value="Mandelate_racemase_C"/>
</dbReference>
<dbReference type="OrthoDB" id="9785902at2"/>
<gene>
    <name evidence="8" type="ORF">Pan181_31820</name>
</gene>
<keyword evidence="9" id="KW-1185">Reference proteome</keyword>
<dbReference type="InterPro" id="IPR029065">
    <property type="entry name" value="Enolase_C-like"/>
</dbReference>
<dbReference type="EC" id="4.2.1.68" evidence="3"/>
<evidence type="ECO:0000259" key="7">
    <source>
        <dbReference type="SMART" id="SM00922"/>
    </source>
</evidence>
<dbReference type="Proteomes" id="UP000315750">
    <property type="component" value="Chromosome"/>
</dbReference>
<dbReference type="SMART" id="SM00922">
    <property type="entry name" value="MR_MLE"/>
    <property type="match status" value="1"/>
</dbReference>
<comment type="cofactor">
    <cofactor evidence="2">
        <name>Mg(2+)</name>
        <dbReference type="ChEBI" id="CHEBI:18420"/>
    </cofactor>
</comment>
<evidence type="ECO:0000256" key="3">
    <source>
        <dbReference type="ARBA" id="ARBA00013142"/>
    </source>
</evidence>
<evidence type="ECO:0000256" key="2">
    <source>
        <dbReference type="ARBA" id="ARBA00001946"/>
    </source>
</evidence>
<dbReference type="InterPro" id="IPR029017">
    <property type="entry name" value="Enolase-like_N"/>
</dbReference>
<evidence type="ECO:0000256" key="1">
    <source>
        <dbReference type="ARBA" id="ARBA00001737"/>
    </source>
</evidence>
<reference evidence="8 9" key="1">
    <citation type="submission" date="2019-02" db="EMBL/GenBank/DDBJ databases">
        <title>Deep-cultivation of Planctomycetes and their phenomic and genomic characterization uncovers novel biology.</title>
        <authorList>
            <person name="Wiegand S."/>
            <person name="Jogler M."/>
            <person name="Boedeker C."/>
            <person name="Pinto D."/>
            <person name="Vollmers J."/>
            <person name="Rivas-Marin E."/>
            <person name="Kohn T."/>
            <person name="Peeters S.H."/>
            <person name="Heuer A."/>
            <person name="Rast P."/>
            <person name="Oberbeckmann S."/>
            <person name="Bunk B."/>
            <person name="Jeske O."/>
            <person name="Meyerdierks A."/>
            <person name="Storesund J.E."/>
            <person name="Kallscheuer N."/>
            <person name="Luecker S."/>
            <person name="Lage O.M."/>
            <person name="Pohl T."/>
            <person name="Merkel B.J."/>
            <person name="Hornburger P."/>
            <person name="Mueller R.-W."/>
            <person name="Bruemmer F."/>
            <person name="Labrenz M."/>
            <person name="Spormann A.M."/>
            <person name="Op den Camp H."/>
            <person name="Overmann J."/>
            <person name="Amann R."/>
            <person name="Jetten M.S.M."/>
            <person name="Mascher T."/>
            <person name="Medema M.H."/>
            <person name="Devos D.P."/>
            <person name="Kaster A.-K."/>
            <person name="Ovreas L."/>
            <person name="Rohde M."/>
            <person name="Galperin M.Y."/>
            <person name="Jogler C."/>
        </authorList>
    </citation>
    <scope>NUCLEOTIDE SEQUENCE [LARGE SCALE GENOMIC DNA]</scope>
    <source>
        <strain evidence="8 9">Pan181</strain>
    </source>
</reference>
<dbReference type="GO" id="GO:0000287">
    <property type="term" value="F:magnesium ion binding"/>
    <property type="evidence" value="ECO:0007669"/>
    <property type="project" value="TreeGrafter"/>
</dbReference>
<dbReference type="PROSITE" id="PS00909">
    <property type="entry name" value="MR_MLE_2"/>
    <property type="match status" value="1"/>
</dbReference>
<dbReference type="PANTHER" id="PTHR13794">
    <property type="entry name" value="ENOLASE SUPERFAMILY, MANDELATE RACEMASE"/>
    <property type="match status" value="1"/>
</dbReference>
<dbReference type="GO" id="GO:0016052">
    <property type="term" value="P:carbohydrate catabolic process"/>
    <property type="evidence" value="ECO:0007669"/>
    <property type="project" value="InterPro"/>
</dbReference>
<name>A0A518AQH1_9BACT</name>
<dbReference type="EMBL" id="CP036278">
    <property type="protein sequence ID" value="QDU56970.1"/>
    <property type="molecule type" value="Genomic_DNA"/>
</dbReference>
<dbReference type="InterPro" id="IPR036849">
    <property type="entry name" value="Enolase-like_C_sf"/>
</dbReference>
<dbReference type="Pfam" id="PF02746">
    <property type="entry name" value="MR_MLE_N"/>
    <property type="match status" value="1"/>
</dbReference>
<protein>
    <recommendedName>
        <fullName evidence="3">L-fuconate dehydratase</fullName>
        <ecNumber evidence="3">4.2.1.68</ecNumber>
    </recommendedName>
</protein>
<dbReference type="AlphaFoldDB" id="A0A518AQH1"/>
<dbReference type="InterPro" id="IPR018110">
    <property type="entry name" value="Mandel_Rmase/mucon_lact_enz_CS"/>
</dbReference>
<evidence type="ECO:0000313" key="8">
    <source>
        <dbReference type="EMBL" id="QDU56970.1"/>
    </source>
</evidence>
<accession>A0A518AQH1</accession>
<dbReference type="SUPFAM" id="SSF51604">
    <property type="entry name" value="Enolase C-terminal domain-like"/>
    <property type="match status" value="1"/>
</dbReference>
<proteinExistence type="predicted"/>
<evidence type="ECO:0000256" key="6">
    <source>
        <dbReference type="ARBA" id="ARBA00023239"/>
    </source>
</evidence>
<dbReference type="SFLD" id="SFLDG00179">
    <property type="entry name" value="mandelate_racemase"/>
    <property type="match status" value="1"/>
</dbReference>
<dbReference type="KEGG" id="amuc:Pan181_31820"/>
<dbReference type="SFLD" id="SFLDF00111">
    <property type="entry name" value="L-fuconate_dehydratase"/>
    <property type="match status" value="1"/>
</dbReference>
<keyword evidence="5" id="KW-0460">Magnesium</keyword>
<dbReference type="Gene3D" id="3.30.390.10">
    <property type="entry name" value="Enolase-like, N-terminal domain"/>
    <property type="match status" value="1"/>
</dbReference>
<dbReference type="SUPFAM" id="SSF54826">
    <property type="entry name" value="Enolase N-terminal domain-like"/>
    <property type="match status" value="1"/>
</dbReference>
<dbReference type="FunFam" id="3.20.20.120:FF:000007">
    <property type="entry name" value="Mitochondrial enolase superfamily member 1"/>
    <property type="match status" value="1"/>
</dbReference>
<dbReference type="Gene3D" id="3.20.20.120">
    <property type="entry name" value="Enolase-like C-terminal domain"/>
    <property type="match status" value="1"/>
</dbReference>
<evidence type="ECO:0000313" key="9">
    <source>
        <dbReference type="Proteomes" id="UP000315750"/>
    </source>
</evidence>
<keyword evidence="4" id="KW-0479">Metal-binding</keyword>
<organism evidence="8 9">
    <name type="scientific">Aeoliella mucimassa</name>
    <dbReference type="NCBI Taxonomy" id="2527972"/>
    <lineage>
        <taxon>Bacteria</taxon>
        <taxon>Pseudomonadati</taxon>
        <taxon>Planctomycetota</taxon>
        <taxon>Planctomycetia</taxon>
        <taxon>Pirellulales</taxon>
        <taxon>Lacipirellulaceae</taxon>
        <taxon>Aeoliella</taxon>
    </lineage>
</organism>
<evidence type="ECO:0000256" key="5">
    <source>
        <dbReference type="ARBA" id="ARBA00022842"/>
    </source>
</evidence>
<dbReference type="Pfam" id="PF13378">
    <property type="entry name" value="MR_MLE_C"/>
    <property type="match status" value="1"/>
</dbReference>